<evidence type="ECO:0000256" key="1">
    <source>
        <dbReference type="ARBA" id="ARBA00022630"/>
    </source>
</evidence>
<dbReference type="OrthoDB" id="74360at2759"/>
<dbReference type="GO" id="GO:0050661">
    <property type="term" value="F:NADP binding"/>
    <property type="evidence" value="ECO:0007669"/>
    <property type="project" value="InterPro"/>
</dbReference>
<keyword evidence="2" id="KW-0274">FAD</keyword>
<sequence>MEYLDRHSTSDPHPAEIGLPTLSKLGNPIIPDDLDVQKVAASWIETFGKCVNQGDVDGVLAVMVNSAFASDVLQAKSVPDNAIPVYWRDILALTWDFRTFEGTTSIQQFLHDRLSDAKISNVQLGAASLERPFPDLVWIQLLFTFETKVGLASGIVRLAPLPISANQLGSNTAGLNTGDVTWKAFSIFTNLEDLKGFPENLGSRRNAMPNHGKWEDQRKNETAFENKEPDVLIIGGGQSGLDVAARLKALDVNTLVVEKHKRIGDNWRTRYEALCLHDTVWYDHMPYLPFPPTWPIFSPAKKVVFDSLHILANWLESYAEALELNVWTSTTVVSATQDLNSKIWSVKVKRDDRSERVFTMKHVVMAFGLKGGKGYIPQYPGMEKFKGPILHSAEHHKAEDHLGKKVVVIGAATSDHGVDVTMFQRSSTYIMSAAKGMRMLLEGPYSEDGPPIDVADRLNASFPTSMMAGIAHRTAKAIAEVDRETLKGLKSVGFRLNMGIKDAGFLLLAFTKASGYYLDVGASQYIIDGKIKLKNDSQIKQFTETGIQFENGSDLPADVVVFCTGYSDANSNMRAIFGDEVTKNVGDTFGLNEEGEMRGLFRQLPYRGLYSMMGNLAICRFNSKHIALQIKAMEEGLFDGKTYAKQ</sequence>
<gene>
    <name evidence="4" type="ORF">CPB83DRAFT_840695</name>
</gene>
<dbReference type="EMBL" id="MU157958">
    <property type="protein sequence ID" value="KAF9522146.1"/>
    <property type="molecule type" value="Genomic_DNA"/>
</dbReference>
<evidence type="ECO:0000256" key="3">
    <source>
        <dbReference type="ARBA" id="ARBA00023002"/>
    </source>
</evidence>
<name>A0A9P6E406_9AGAR</name>
<protein>
    <submittedName>
        <fullName evidence="4">FAD/NAD-binding domain-containing protein</fullName>
    </submittedName>
</protein>
<dbReference type="Proteomes" id="UP000807306">
    <property type="component" value="Unassembled WGS sequence"/>
</dbReference>
<dbReference type="Gene3D" id="3.50.50.60">
    <property type="entry name" value="FAD/NAD(P)-binding domain"/>
    <property type="match status" value="2"/>
</dbReference>
<dbReference type="AlphaFoldDB" id="A0A9P6E406"/>
<dbReference type="PANTHER" id="PTHR43539">
    <property type="entry name" value="FLAVIN-BINDING MONOOXYGENASE-LIKE PROTEIN (AFU_ORTHOLOGUE AFUA_4G09220)"/>
    <property type="match status" value="1"/>
</dbReference>
<comment type="caution">
    <text evidence="4">The sequence shown here is derived from an EMBL/GenBank/DDBJ whole genome shotgun (WGS) entry which is preliminary data.</text>
</comment>
<reference evidence="4" key="1">
    <citation type="submission" date="2020-11" db="EMBL/GenBank/DDBJ databases">
        <authorList>
            <consortium name="DOE Joint Genome Institute"/>
            <person name="Ahrendt S."/>
            <person name="Riley R."/>
            <person name="Andreopoulos W."/>
            <person name="Labutti K."/>
            <person name="Pangilinan J."/>
            <person name="Ruiz-Duenas F.J."/>
            <person name="Barrasa J.M."/>
            <person name="Sanchez-Garcia M."/>
            <person name="Camarero S."/>
            <person name="Miyauchi S."/>
            <person name="Serrano A."/>
            <person name="Linde D."/>
            <person name="Babiker R."/>
            <person name="Drula E."/>
            <person name="Ayuso-Fernandez I."/>
            <person name="Pacheco R."/>
            <person name="Padilla G."/>
            <person name="Ferreira P."/>
            <person name="Barriuso J."/>
            <person name="Kellner H."/>
            <person name="Castanera R."/>
            <person name="Alfaro M."/>
            <person name="Ramirez L."/>
            <person name="Pisabarro A.G."/>
            <person name="Kuo A."/>
            <person name="Tritt A."/>
            <person name="Lipzen A."/>
            <person name="He G."/>
            <person name="Yan M."/>
            <person name="Ng V."/>
            <person name="Cullen D."/>
            <person name="Martin F."/>
            <person name="Rosso M.-N."/>
            <person name="Henrissat B."/>
            <person name="Hibbett D."/>
            <person name="Martinez A.T."/>
            <person name="Grigoriev I.V."/>
        </authorList>
    </citation>
    <scope>NUCLEOTIDE SEQUENCE</scope>
    <source>
        <strain evidence="4">CBS 506.95</strain>
    </source>
</reference>
<dbReference type="PANTHER" id="PTHR43539:SF26">
    <property type="entry name" value="MONOOXYGENASE, PUTATIVE-RELATED"/>
    <property type="match status" value="1"/>
</dbReference>
<evidence type="ECO:0000313" key="5">
    <source>
        <dbReference type="Proteomes" id="UP000807306"/>
    </source>
</evidence>
<proteinExistence type="predicted"/>
<dbReference type="GO" id="GO:0004499">
    <property type="term" value="F:N,N-dimethylaniline monooxygenase activity"/>
    <property type="evidence" value="ECO:0007669"/>
    <property type="project" value="InterPro"/>
</dbReference>
<evidence type="ECO:0000256" key="2">
    <source>
        <dbReference type="ARBA" id="ARBA00022827"/>
    </source>
</evidence>
<evidence type="ECO:0000313" key="4">
    <source>
        <dbReference type="EMBL" id="KAF9522146.1"/>
    </source>
</evidence>
<dbReference type="InterPro" id="IPR036188">
    <property type="entry name" value="FAD/NAD-bd_sf"/>
</dbReference>
<accession>A0A9P6E406</accession>
<keyword evidence="1" id="KW-0285">Flavoprotein</keyword>
<dbReference type="InterPro" id="IPR050982">
    <property type="entry name" value="Auxin_biosynth/cation_transpt"/>
</dbReference>
<dbReference type="Pfam" id="PF00743">
    <property type="entry name" value="FMO-like"/>
    <property type="match status" value="1"/>
</dbReference>
<organism evidence="4 5">
    <name type="scientific">Crepidotus variabilis</name>
    <dbReference type="NCBI Taxonomy" id="179855"/>
    <lineage>
        <taxon>Eukaryota</taxon>
        <taxon>Fungi</taxon>
        <taxon>Dikarya</taxon>
        <taxon>Basidiomycota</taxon>
        <taxon>Agaricomycotina</taxon>
        <taxon>Agaricomycetes</taxon>
        <taxon>Agaricomycetidae</taxon>
        <taxon>Agaricales</taxon>
        <taxon>Agaricineae</taxon>
        <taxon>Crepidotaceae</taxon>
        <taxon>Crepidotus</taxon>
    </lineage>
</organism>
<dbReference type="GO" id="GO:0050660">
    <property type="term" value="F:flavin adenine dinucleotide binding"/>
    <property type="evidence" value="ECO:0007669"/>
    <property type="project" value="InterPro"/>
</dbReference>
<dbReference type="InterPro" id="IPR020946">
    <property type="entry name" value="Flavin_mOase-like"/>
</dbReference>
<keyword evidence="5" id="KW-1185">Reference proteome</keyword>
<dbReference type="SUPFAM" id="SSF51905">
    <property type="entry name" value="FAD/NAD(P)-binding domain"/>
    <property type="match status" value="2"/>
</dbReference>
<keyword evidence="3" id="KW-0560">Oxidoreductase</keyword>